<dbReference type="SUPFAM" id="SSF51215">
    <property type="entry name" value="Regulatory protein AraC"/>
    <property type="match status" value="1"/>
</dbReference>
<dbReference type="RefSeq" id="WP_069306191.1">
    <property type="nucleotide sequence ID" value="NZ_MCRJ01000021.1"/>
</dbReference>
<dbReference type="Gene3D" id="2.60.120.10">
    <property type="entry name" value="Jelly Rolls"/>
    <property type="match status" value="1"/>
</dbReference>
<feature type="domain" description="HTH araC/xylS-type" evidence="4">
    <location>
        <begin position="189"/>
        <end position="286"/>
    </location>
</feature>
<name>A0A1E3H7G0_9HYPH</name>
<organism evidence="5 6">
    <name type="scientific">Methylobrevis pamukkalensis</name>
    <dbReference type="NCBI Taxonomy" id="1439726"/>
    <lineage>
        <taxon>Bacteria</taxon>
        <taxon>Pseudomonadati</taxon>
        <taxon>Pseudomonadota</taxon>
        <taxon>Alphaproteobacteria</taxon>
        <taxon>Hyphomicrobiales</taxon>
        <taxon>Pleomorphomonadaceae</taxon>
        <taxon>Methylobrevis</taxon>
    </lineage>
</organism>
<dbReference type="Gene3D" id="1.10.10.60">
    <property type="entry name" value="Homeodomain-like"/>
    <property type="match status" value="2"/>
</dbReference>
<proteinExistence type="predicted"/>
<evidence type="ECO:0000256" key="1">
    <source>
        <dbReference type="ARBA" id="ARBA00023015"/>
    </source>
</evidence>
<dbReference type="InterPro" id="IPR009057">
    <property type="entry name" value="Homeodomain-like_sf"/>
</dbReference>
<dbReference type="Pfam" id="PF12833">
    <property type="entry name" value="HTH_18"/>
    <property type="match status" value="1"/>
</dbReference>
<reference evidence="5 6" key="1">
    <citation type="submission" date="2016-07" db="EMBL/GenBank/DDBJ databases">
        <title>Draft Genome Sequence of Methylobrevis pamukkalensis PK2.</title>
        <authorList>
            <person name="Vasilenko O.V."/>
            <person name="Doronina N.V."/>
            <person name="Shmareva M.N."/>
            <person name="Tarlachkov S.V."/>
            <person name="Mustakhimov I."/>
            <person name="Trotsenko Y.A."/>
        </authorList>
    </citation>
    <scope>NUCLEOTIDE SEQUENCE [LARGE SCALE GENOMIC DNA]</scope>
    <source>
        <strain evidence="5 6">PK2</strain>
    </source>
</reference>
<dbReference type="GO" id="GO:0003700">
    <property type="term" value="F:DNA-binding transcription factor activity"/>
    <property type="evidence" value="ECO:0007669"/>
    <property type="project" value="InterPro"/>
</dbReference>
<dbReference type="InterPro" id="IPR050204">
    <property type="entry name" value="AraC_XylS_family_regulators"/>
</dbReference>
<sequence length="286" mass="31644">MDTIEQSAALDPALIGGRDRAKFFRAERHDRLEGLTAAFRRHRYEPHTHDTYVVGIILAGCETWRLNGVRHYAGPGSLCFVNPGEVHDGEPAGEGYAYRMTYPSIDLLRSVAAEVTDRDDAAAPYFAACVVPDPQAARMFLDAHLKLEADPDGLAGEEALVEVYAHLLRRHARLDRPAGRLSAHGPAMRRVREFLDASLATDPDLGRLAELAGLSRDHLIRLFKRETGLTPHAYLMDARVREARRLLARGEAPADVALACGFFDQSHLNRCFKPRVGTAPGAYRRG</sequence>
<protein>
    <submittedName>
        <fullName evidence="5">HTH-type transcriptional activator RhaS</fullName>
    </submittedName>
</protein>
<dbReference type="PANTHER" id="PTHR46796">
    <property type="entry name" value="HTH-TYPE TRANSCRIPTIONAL ACTIVATOR RHAS-RELATED"/>
    <property type="match status" value="1"/>
</dbReference>
<dbReference type="PANTHER" id="PTHR46796:SF2">
    <property type="entry name" value="TRANSCRIPTIONAL REGULATORY PROTEIN"/>
    <property type="match status" value="1"/>
</dbReference>
<keyword evidence="3" id="KW-0804">Transcription</keyword>
<dbReference type="OrthoDB" id="9809338at2"/>
<keyword evidence="2" id="KW-0238">DNA-binding</keyword>
<evidence type="ECO:0000259" key="4">
    <source>
        <dbReference type="PROSITE" id="PS01124"/>
    </source>
</evidence>
<evidence type="ECO:0000256" key="3">
    <source>
        <dbReference type="ARBA" id="ARBA00023163"/>
    </source>
</evidence>
<evidence type="ECO:0000313" key="6">
    <source>
        <dbReference type="Proteomes" id="UP000094622"/>
    </source>
</evidence>
<dbReference type="SUPFAM" id="SSF46689">
    <property type="entry name" value="Homeodomain-like"/>
    <property type="match status" value="2"/>
</dbReference>
<comment type="caution">
    <text evidence="5">The sequence shown here is derived from an EMBL/GenBank/DDBJ whole genome shotgun (WGS) entry which is preliminary data.</text>
</comment>
<accession>A0A1E3H7G0</accession>
<evidence type="ECO:0000256" key="2">
    <source>
        <dbReference type="ARBA" id="ARBA00023125"/>
    </source>
</evidence>
<dbReference type="InterPro" id="IPR014710">
    <property type="entry name" value="RmlC-like_jellyroll"/>
</dbReference>
<gene>
    <name evidence="5" type="primary">rhaS_1</name>
    <name evidence="5" type="ORF">A6302_01218</name>
</gene>
<dbReference type="PROSITE" id="PS01124">
    <property type="entry name" value="HTH_ARAC_FAMILY_2"/>
    <property type="match status" value="1"/>
</dbReference>
<dbReference type="InterPro" id="IPR003313">
    <property type="entry name" value="AraC-bd"/>
</dbReference>
<dbReference type="Pfam" id="PF02311">
    <property type="entry name" value="AraC_binding"/>
    <property type="match status" value="1"/>
</dbReference>
<dbReference type="AlphaFoldDB" id="A0A1E3H7G0"/>
<dbReference type="InterPro" id="IPR018060">
    <property type="entry name" value="HTH_AraC"/>
</dbReference>
<dbReference type="EMBL" id="MCRJ01000021">
    <property type="protein sequence ID" value="ODN71441.1"/>
    <property type="molecule type" value="Genomic_DNA"/>
</dbReference>
<evidence type="ECO:0000313" key="5">
    <source>
        <dbReference type="EMBL" id="ODN71441.1"/>
    </source>
</evidence>
<dbReference type="InterPro" id="IPR037923">
    <property type="entry name" value="HTH-like"/>
</dbReference>
<dbReference type="SMART" id="SM00342">
    <property type="entry name" value="HTH_ARAC"/>
    <property type="match status" value="1"/>
</dbReference>
<keyword evidence="6" id="KW-1185">Reference proteome</keyword>
<dbReference type="Proteomes" id="UP000094622">
    <property type="component" value="Unassembled WGS sequence"/>
</dbReference>
<keyword evidence="1" id="KW-0805">Transcription regulation</keyword>
<dbReference type="PATRIC" id="fig|1439726.3.peg.1280"/>
<dbReference type="GO" id="GO:0043565">
    <property type="term" value="F:sequence-specific DNA binding"/>
    <property type="evidence" value="ECO:0007669"/>
    <property type="project" value="InterPro"/>
</dbReference>